<protein>
    <recommendedName>
        <fullName evidence="2">Histidine kinase/HSP90-like ATPase domain-containing protein</fullName>
    </recommendedName>
</protein>
<dbReference type="CDD" id="cd16936">
    <property type="entry name" value="HATPase_RsbW-like"/>
    <property type="match status" value="1"/>
</dbReference>
<keyword evidence="1" id="KW-0418">Kinase</keyword>
<accession>A0A1D7YB06</accession>
<keyword evidence="4" id="KW-1185">Reference proteome</keyword>
<evidence type="ECO:0000313" key="3">
    <source>
        <dbReference type="EMBL" id="AOR32519.1"/>
    </source>
</evidence>
<dbReference type="PANTHER" id="PTHR35526">
    <property type="entry name" value="ANTI-SIGMA-F FACTOR RSBW-RELATED"/>
    <property type="match status" value="1"/>
</dbReference>
<dbReference type="Proteomes" id="UP000094960">
    <property type="component" value="Chromosome"/>
</dbReference>
<dbReference type="InterPro" id="IPR050267">
    <property type="entry name" value="Anti-sigma-factor_SerPK"/>
</dbReference>
<dbReference type="InterPro" id="IPR003594">
    <property type="entry name" value="HATPase_dom"/>
</dbReference>
<dbReference type="InterPro" id="IPR036890">
    <property type="entry name" value="HATPase_C_sf"/>
</dbReference>
<name>A0A1D7YB06_9ACTN</name>
<dbReference type="GO" id="GO:0004674">
    <property type="term" value="F:protein serine/threonine kinase activity"/>
    <property type="evidence" value="ECO:0007669"/>
    <property type="project" value="UniProtKB-KW"/>
</dbReference>
<dbReference type="RefSeq" id="WP_069779133.1">
    <property type="nucleotide sequence ID" value="NZ_CP017248.1"/>
</dbReference>
<evidence type="ECO:0000259" key="2">
    <source>
        <dbReference type="Pfam" id="PF13581"/>
    </source>
</evidence>
<organism evidence="3 4">
    <name type="scientific">Streptomyces fodineus</name>
    <dbReference type="NCBI Taxonomy" id="1904616"/>
    <lineage>
        <taxon>Bacteria</taxon>
        <taxon>Bacillati</taxon>
        <taxon>Actinomycetota</taxon>
        <taxon>Actinomycetes</taxon>
        <taxon>Kitasatosporales</taxon>
        <taxon>Streptomycetaceae</taxon>
        <taxon>Streptomyces</taxon>
    </lineage>
</organism>
<evidence type="ECO:0000313" key="4">
    <source>
        <dbReference type="Proteomes" id="UP000094960"/>
    </source>
</evidence>
<dbReference type="EMBL" id="CP017248">
    <property type="protein sequence ID" value="AOR32519.1"/>
    <property type="molecule type" value="Genomic_DNA"/>
</dbReference>
<dbReference type="PANTHER" id="PTHR35526:SF3">
    <property type="entry name" value="ANTI-SIGMA-F FACTOR RSBW"/>
    <property type="match status" value="1"/>
</dbReference>
<keyword evidence="1" id="KW-0808">Transferase</keyword>
<dbReference type="AlphaFoldDB" id="A0A1D7YB06"/>
<dbReference type="KEGG" id="spun:BFF78_16915"/>
<evidence type="ECO:0000256" key="1">
    <source>
        <dbReference type="ARBA" id="ARBA00022527"/>
    </source>
</evidence>
<sequence length="128" mass="14130">MLPRPHNRSLILDLLAQPKAVSEARRAVREHLNDTPCPELQLCVSELLTNVINHVGEGTPVTVRLTRMDGGRTRLEVSDPDAHAWLVRRRPGAEEESGRGLLLIDAVALRWGVERGPGGKTVWCECAV</sequence>
<dbReference type="Gene3D" id="3.30.565.10">
    <property type="entry name" value="Histidine kinase-like ATPase, C-terminal domain"/>
    <property type="match status" value="1"/>
</dbReference>
<dbReference type="SUPFAM" id="SSF55874">
    <property type="entry name" value="ATPase domain of HSP90 chaperone/DNA topoisomerase II/histidine kinase"/>
    <property type="match status" value="1"/>
</dbReference>
<reference evidence="4" key="1">
    <citation type="submission" date="2016-09" db="EMBL/GenBank/DDBJ databases">
        <title>Streptomyces puniciscabiei strain:TW1S1 Genome sequencing and assembly.</title>
        <authorList>
            <person name="Kim M.-K."/>
            <person name="Kim S.B."/>
        </authorList>
    </citation>
    <scope>NUCLEOTIDE SEQUENCE [LARGE SCALE GENOMIC DNA]</scope>
    <source>
        <strain evidence="4">TW1S1</strain>
    </source>
</reference>
<dbReference type="Pfam" id="PF13581">
    <property type="entry name" value="HATPase_c_2"/>
    <property type="match status" value="1"/>
</dbReference>
<keyword evidence="1" id="KW-0723">Serine/threonine-protein kinase</keyword>
<proteinExistence type="predicted"/>
<gene>
    <name evidence="3" type="ORF">BFF78_16915</name>
</gene>
<feature type="domain" description="Histidine kinase/HSP90-like ATPase" evidence="2">
    <location>
        <begin position="16"/>
        <end position="123"/>
    </location>
</feature>